<evidence type="ECO:0000313" key="2">
    <source>
        <dbReference type="Proteomes" id="UP001174677"/>
    </source>
</evidence>
<protein>
    <submittedName>
        <fullName evidence="1">Uncharacterized protein</fullName>
    </submittedName>
</protein>
<name>A0ABQ9KD22_HEVBR</name>
<proteinExistence type="predicted"/>
<dbReference type="Proteomes" id="UP001174677">
    <property type="component" value="Chromosome 18"/>
</dbReference>
<dbReference type="Pfam" id="PF10294">
    <property type="entry name" value="Methyltransf_16"/>
    <property type="match status" value="1"/>
</dbReference>
<gene>
    <name evidence="1" type="ORF">P3X46_032352</name>
</gene>
<dbReference type="Gene3D" id="3.40.50.150">
    <property type="entry name" value="Vaccinia Virus protein VP39"/>
    <property type="match status" value="1"/>
</dbReference>
<dbReference type="CDD" id="cd02440">
    <property type="entry name" value="AdoMet_MTases"/>
    <property type="match status" value="1"/>
</dbReference>
<sequence>MQNERKSCRPKNLVWRVETQLTMGIREIEVAGQRLTIHELDDLCDSSTGRPLTGSWLWDSALVLSQWLATSPLDFRGKSVLVLGAGTCLPGLTAARLGARLVVLTDVAPLLPSLLRNVEANELGNQVEVRELVWGSDESLSQIGDLGEFDVVLMSDVFFDPEQMGALGSTLKRVCGERSRVWAASEVRPWTGECLNELVSQGFGVVELPSGSRGGDSEADVGQEVFAVYHLIPPTGEKCHVGDILA</sequence>
<dbReference type="SUPFAM" id="SSF53335">
    <property type="entry name" value="S-adenosyl-L-methionine-dependent methyltransferases"/>
    <property type="match status" value="1"/>
</dbReference>
<dbReference type="EMBL" id="JARPOI010000018">
    <property type="protein sequence ID" value="KAJ9135138.1"/>
    <property type="molecule type" value="Genomic_DNA"/>
</dbReference>
<accession>A0ABQ9KD22</accession>
<evidence type="ECO:0000313" key="1">
    <source>
        <dbReference type="EMBL" id="KAJ9135138.1"/>
    </source>
</evidence>
<dbReference type="InterPro" id="IPR029063">
    <property type="entry name" value="SAM-dependent_MTases_sf"/>
</dbReference>
<dbReference type="PANTHER" id="PTHR14614:SF123">
    <property type="entry name" value="OS04G0645500 PROTEIN"/>
    <property type="match status" value="1"/>
</dbReference>
<dbReference type="InterPro" id="IPR019410">
    <property type="entry name" value="Methyltransf_16"/>
</dbReference>
<reference evidence="1 2" key="1">
    <citation type="journal article" date="2023" name="Plant Biotechnol. J.">
        <title>Chromosome-level wild Hevea brasiliensis genome provides new tools for genomic-assisted breeding and valuable loci to elevate rubber yield.</title>
        <authorList>
            <person name="Cheng H."/>
            <person name="Song X."/>
            <person name="Hu Y."/>
            <person name="Wu T."/>
            <person name="Yang Q."/>
            <person name="An Z."/>
            <person name="Feng S."/>
            <person name="Deng Z."/>
            <person name="Wu W."/>
            <person name="Zeng X."/>
            <person name="Tu M."/>
            <person name="Wang X."/>
            <person name="Huang H."/>
        </authorList>
    </citation>
    <scope>NUCLEOTIDE SEQUENCE [LARGE SCALE GENOMIC DNA]</scope>
    <source>
        <strain evidence="1">MT/VB/25A 57/8</strain>
    </source>
</reference>
<comment type="caution">
    <text evidence="1">The sequence shown here is derived from an EMBL/GenBank/DDBJ whole genome shotgun (WGS) entry which is preliminary data.</text>
</comment>
<keyword evidence="2" id="KW-1185">Reference proteome</keyword>
<organism evidence="1 2">
    <name type="scientific">Hevea brasiliensis</name>
    <name type="common">Para rubber tree</name>
    <name type="synonym">Siphonia brasiliensis</name>
    <dbReference type="NCBI Taxonomy" id="3981"/>
    <lineage>
        <taxon>Eukaryota</taxon>
        <taxon>Viridiplantae</taxon>
        <taxon>Streptophyta</taxon>
        <taxon>Embryophyta</taxon>
        <taxon>Tracheophyta</taxon>
        <taxon>Spermatophyta</taxon>
        <taxon>Magnoliopsida</taxon>
        <taxon>eudicotyledons</taxon>
        <taxon>Gunneridae</taxon>
        <taxon>Pentapetalae</taxon>
        <taxon>rosids</taxon>
        <taxon>fabids</taxon>
        <taxon>Malpighiales</taxon>
        <taxon>Euphorbiaceae</taxon>
        <taxon>Crotonoideae</taxon>
        <taxon>Micrandreae</taxon>
        <taxon>Hevea</taxon>
    </lineage>
</organism>
<dbReference type="PANTHER" id="PTHR14614">
    <property type="entry name" value="HEPATOCELLULAR CARCINOMA-ASSOCIATED ANTIGEN"/>
    <property type="match status" value="1"/>
</dbReference>